<dbReference type="EMBL" id="JAUEPS010000033">
    <property type="protein sequence ID" value="KAK0451288.1"/>
    <property type="molecule type" value="Genomic_DNA"/>
</dbReference>
<evidence type="ECO:0000313" key="3">
    <source>
        <dbReference type="Proteomes" id="UP001175211"/>
    </source>
</evidence>
<evidence type="ECO:0000256" key="1">
    <source>
        <dbReference type="SAM" id="Phobius"/>
    </source>
</evidence>
<keyword evidence="3" id="KW-1185">Reference proteome</keyword>
<organism evidence="2 3">
    <name type="scientific">Armillaria tabescens</name>
    <name type="common">Ringless honey mushroom</name>
    <name type="synonym">Agaricus tabescens</name>
    <dbReference type="NCBI Taxonomy" id="1929756"/>
    <lineage>
        <taxon>Eukaryota</taxon>
        <taxon>Fungi</taxon>
        <taxon>Dikarya</taxon>
        <taxon>Basidiomycota</taxon>
        <taxon>Agaricomycotina</taxon>
        <taxon>Agaricomycetes</taxon>
        <taxon>Agaricomycetidae</taxon>
        <taxon>Agaricales</taxon>
        <taxon>Marasmiineae</taxon>
        <taxon>Physalacriaceae</taxon>
        <taxon>Desarmillaria</taxon>
    </lineage>
</organism>
<dbReference type="GeneID" id="85357350"/>
<keyword evidence="1" id="KW-0812">Transmembrane</keyword>
<dbReference type="RefSeq" id="XP_060327625.1">
    <property type="nucleotide sequence ID" value="XM_060473802.1"/>
</dbReference>
<gene>
    <name evidence="2" type="ORF">EV420DRAFT_1560090</name>
</gene>
<dbReference type="AlphaFoldDB" id="A0AA39K2Z6"/>
<evidence type="ECO:0000313" key="2">
    <source>
        <dbReference type="EMBL" id="KAK0451288.1"/>
    </source>
</evidence>
<feature type="transmembrane region" description="Helical" evidence="1">
    <location>
        <begin position="12"/>
        <end position="31"/>
    </location>
</feature>
<comment type="caution">
    <text evidence="2">The sequence shown here is derived from an EMBL/GenBank/DDBJ whole genome shotgun (WGS) entry which is preliminary data.</text>
</comment>
<name>A0AA39K2Z6_ARMTA</name>
<protein>
    <submittedName>
        <fullName evidence="2">Uncharacterized protein</fullName>
    </submittedName>
</protein>
<proteinExistence type="predicted"/>
<dbReference type="Proteomes" id="UP001175211">
    <property type="component" value="Unassembled WGS sequence"/>
</dbReference>
<feature type="transmembrane region" description="Helical" evidence="1">
    <location>
        <begin position="37"/>
        <end position="56"/>
    </location>
</feature>
<accession>A0AA39K2Z6</accession>
<keyword evidence="1" id="KW-0472">Membrane</keyword>
<reference evidence="2" key="1">
    <citation type="submission" date="2023-06" db="EMBL/GenBank/DDBJ databases">
        <authorList>
            <consortium name="Lawrence Berkeley National Laboratory"/>
            <person name="Ahrendt S."/>
            <person name="Sahu N."/>
            <person name="Indic B."/>
            <person name="Wong-Bajracharya J."/>
            <person name="Merenyi Z."/>
            <person name="Ke H.-M."/>
            <person name="Monk M."/>
            <person name="Kocsube S."/>
            <person name="Drula E."/>
            <person name="Lipzen A."/>
            <person name="Balint B."/>
            <person name="Henrissat B."/>
            <person name="Andreopoulos B."/>
            <person name="Martin F.M."/>
            <person name="Harder C.B."/>
            <person name="Rigling D."/>
            <person name="Ford K.L."/>
            <person name="Foster G.D."/>
            <person name="Pangilinan J."/>
            <person name="Papanicolaou A."/>
            <person name="Barry K."/>
            <person name="LaButti K."/>
            <person name="Viragh M."/>
            <person name="Koriabine M."/>
            <person name="Yan M."/>
            <person name="Riley R."/>
            <person name="Champramary S."/>
            <person name="Plett K.L."/>
            <person name="Tsai I.J."/>
            <person name="Slot J."/>
            <person name="Sipos G."/>
            <person name="Plett J."/>
            <person name="Nagy L.G."/>
            <person name="Grigoriev I.V."/>
        </authorList>
    </citation>
    <scope>NUCLEOTIDE SEQUENCE</scope>
    <source>
        <strain evidence="2">CCBAS 213</strain>
    </source>
</reference>
<sequence length="67" mass="7938">MFTIHFEHDSRIITISLFIYIYASLVELQYFAPLYSYAYLTYLLTSSVYAIFILQFRGSNSVLWPLL</sequence>
<keyword evidence="1" id="KW-1133">Transmembrane helix</keyword>